<comment type="caution">
    <text evidence="3">The sequence shown here is derived from an EMBL/GenBank/DDBJ whole genome shotgun (WGS) entry which is preliminary data.</text>
</comment>
<feature type="domain" description="YchJ-like middle NTF2-like" evidence="2">
    <location>
        <begin position="31"/>
        <end position="125"/>
    </location>
</feature>
<evidence type="ECO:0000259" key="2">
    <source>
        <dbReference type="Pfam" id="PF17775"/>
    </source>
</evidence>
<reference evidence="4" key="1">
    <citation type="journal article" date="2019" name="Int. J. Syst. Evol. Microbiol.">
        <title>The Global Catalogue of Microorganisms (GCM) 10K type strain sequencing project: providing services to taxonomists for standard genome sequencing and annotation.</title>
        <authorList>
            <consortium name="The Broad Institute Genomics Platform"/>
            <consortium name="The Broad Institute Genome Sequencing Center for Infectious Disease"/>
            <person name="Wu L."/>
            <person name="Ma J."/>
        </authorList>
    </citation>
    <scope>NUCLEOTIDE SEQUENCE [LARGE SCALE GENOMIC DNA]</scope>
    <source>
        <strain evidence="4">JCM 16221</strain>
    </source>
</reference>
<dbReference type="Proteomes" id="UP001501218">
    <property type="component" value="Unassembled WGS sequence"/>
</dbReference>
<dbReference type="InterPro" id="IPR048469">
    <property type="entry name" value="YchJ-like_M"/>
</dbReference>
<dbReference type="RefSeq" id="WP_344136297.1">
    <property type="nucleotide sequence ID" value="NZ_BAAARA010000021.1"/>
</dbReference>
<dbReference type="HAMAP" id="MF_00612">
    <property type="entry name" value="UPF0225"/>
    <property type="match status" value="1"/>
</dbReference>
<evidence type="ECO:0000313" key="3">
    <source>
        <dbReference type="EMBL" id="GAA2360336.1"/>
    </source>
</evidence>
<organism evidence="3 4">
    <name type="scientific">Saccharopolyspora halophila</name>
    <dbReference type="NCBI Taxonomy" id="405551"/>
    <lineage>
        <taxon>Bacteria</taxon>
        <taxon>Bacillati</taxon>
        <taxon>Actinomycetota</taxon>
        <taxon>Actinomycetes</taxon>
        <taxon>Pseudonocardiales</taxon>
        <taxon>Pseudonocardiaceae</taxon>
        <taxon>Saccharopolyspora</taxon>
    </lineage>
</organism>
<dbReference type="EMBL" id="BAAARA010000021">
    <property type="protein sequence ID" value="GAA2360336.1"/>
    <property type="molecule type" value="Genomic_DNA"/>
</dbReference>
<keyword evidence="4" id="KW-1185">Reference proteome</keyword>
<dbReference type="InterPro" id="IPR023006">
    <property type="entry name" value="YchJ-like"/>
</dbReference>
<proteinExistence type="inferred from homology"/>
<dbReference type="PANTHER" id="PTHR33747">
    <property type="entry name" value="UPF0225 PROTEIN SCO1677"/>
    <property type="match status" value="1"/>
</dbReference>
<accession>A0ABP5TS69</accession>
<name>A0ABP5TS69_9PSEU</name>
<gene>
    <name evidence="3" type="ORF">GCM10009854_44230</name>
</gene>
<dbReference type="InterPro" id="IPR032710">
    <property type="entry name" value="NTF2-like_dom_sf"/>
</dbReference>
<evidence type="ECO:0000313" key="4">
    <source>
        <dbReference type="Proteomes" id="UP001501218"/>
    </source>
</evidence>
<evidence type="ECO:0000256" key="1">
    <source>
        <dbReference type="HAMAP-Rule" id="MF_00612"/>
    </source>
</evidence>
<comment type="similarity">
    <text evidence="1">Belongs to the UPF0225 family.</text>
</comment>
<dbReference type="PANTHER" id="PTHR33747:SF1">
    <property type="entry name" value="ADENYLATE CYCLASE-ASSOCIATED CAP C-TERMINAL DOMAIN-CONTAINING PROTEIN"/>
    <property type="match status" value="1"/>
</dbReference>
<dbReference type="Pfam" id="PF17775">
    <property type="entry name" value="YchJ_M-like"/>
    <property type="match status" value="1"/>
</dbReference>
<dbReference type="SUPFAM" id="SSF54427">
    <property type="entry name" value="NTF2-like"/>
    <property type="match status" value="1"/>
</dbReference>
<sequence length="128" mass="14470">MSTSRNCPCGLGEPFAECCGPLHAGEKRAASAEQLMRSRYTAFAVGDAEYLLATWHPCTRPAELDLDDEQRWIGLEILEHTGGGPFDDRGTVRFRAHYRLRGENHAVSEHSRFAREDGQWYYVDGDHD</sequence>
<protein>
    <recommendedName>
        <fullName evidence="1">UPF0225 protein GCM10009854_44230</fullName>
    </recommendedName>
</protein>
<dbReference type="Gene3D" id="3.10.450.50">
    <property type="match status" value="1"/>
</dbReference>